<dbReference type="PANTHER" id="PTHR11214">
    <property type="entry name" value="BETA-1,3-N-ACETYLGLUCOSAMINYLTRANSFERASE"/>
    <property type="match status" value="1"/>
</dbReference>
<keyword evidence="7 13" id="KW-0735">Signal-anchor</keyword>
<sequence length="334" mass="38823">MGKKRLRYVYSFSVLTLFFFMGLYFKKMYLTTNLPDVKRYPDKNPVLPSATRRHQLVPPYPYPYKFIMDLQGKCQGRNPFLVLLVASVSHDLDSRMAVRETWGNESNYGDVDVVTVFLVGLSPVMTDKGQKRLEEENSIYGDIVQQDFMDTYYNLTLKTLMGIEWVAKYCPTASYVMKTDVDIFLNVEYLVYSVLLPGSPVHKNFFTGRILENRSPNRDNDDKWYVPQEIYPNNLYPPYCSGSGYVFSVDMTQKIYDTAQVIEMMPMEDVFIGLCLNKLKISITEPLAGIFNGIRKEYNRCLYNKLVTIHYVSGNILRVMWRDFWSQKNSGCPD</sequence>
<dbReference type="Gene3D" id="3.90.550.50">
    <property type="match status" value="1"/>
</dbReference>
<evidence type="ECO:0000313" key="14">
    <source>
        <dbReference type="EMBL" id="KAG8431558.1"/>
    </source>
</evidence>
<comment type="similarity">
    <text evidence="3 13">Belongs to the glycosyltransferase 31 family.</text>
</comment>
<evidence type="ECO:0000256" key="9">
    <source>
        <dbReference type="ARBA" id="ARBA00023034"/>
    </source>
</evidence>
<evidence type="ECO:0000256" key="6">
    <source>
        <dbReference type="ARBA" id="ARBA00022692"/>
    </source>
</evidence>
<gene>
    <name evidence="14" type="ORF">GDO86_018183</name>
</gene>
<keyword evidence="15" id="KW-1185">Reference proteome</keyword>
<evidence type="ECO:0000256" key="12">
    <source>
        <dbReference type="ARBA" id="ARBA00023180"/>
    </source>
</evidence>
<evidence type="ECO:0000256" key="4">
    <source>
        <dbReference type="ARBA" id="ARBA00022676"/>
    </source>
</evidence>
<keyword evidence="5" id="KW-0808">Transferase</keyword>
<comment type="pathway">
    <text evidence="2">Protein modification; protein glycosylation.</text>
</comment>
<evidence type="ECO:0000256" key="1">
    <source>
        <dbReference type="ARBA" id="ARBA00004323"/>
    </source>
</evidence>
<dbReference type="FunFam" id="3.90.550.50:FF:000001">
    <property type="entry name" value="Hexosyltransferase"/>
    <property type="match status" value="1"/>
</dbReference>
<dbReference type="PANTHER" id="PTHR11214:SF151">
    <property type="entry name" value="HEXOSYLTRANSFERASE"/>
    <property type="match status" value="1"/>
</dbReference>
<evidence type="ECO:0000256" key="13">
    <source>
        <dbReference type="RuleBase" id="RU363063"/>
    </source>
</evidence>
<dbReference type="GO" id="GO:0000139">
    <property type="term" value="C:Golgi membrane"/>
    <property type="evidence" value="ECO:0007669"/>
    <property type="project" value="UniProtKB-SubCell"/>
</dbReference>
<keyword evidence="10" id="KW-0443">Lipid metabolism</keyword>
<feature type="transmembrane region" description="Helical" evidence="13">
    <location>
        <begin position="7"/>
        <end position="25"/>
    </location>
</feature>
<keyword evidence="8 13" id="KW-1133">Transmembrane helix</keyword>
<dbReference type="GO" id="GO:0008499">
    <property type="term" value="F:N-acetyl-beta-D-glucosaminide beta-(1,3)-galactosyltransferase activity"/>
    <property type="evidence" value="ECO:0007669"/>
    <property type="project" value="TreeGrafter"/>
</dbReference>
<dbReference type="Pfam" id="PF01762">
    <property type="entry name" value="Galactosyl_T"/>
    <property type="match status" value="1"/>
</dbReference>
<evidence type="ECO:0000313" key="15">
    <source>
        <dbReference type="Proteomes" id="UP000812440"/>
    </source>
</evidence>
<dbReference type="GO" id="GO:0006629">
    <property type="term" value="P:lipid metabolic process"/>
    <property type="evidence" value="ECO:0007669"/>
    <property type="project" value="UniProtKB-KW"/>
</dbReference>
<protein>
    <recommendedName>
        <fullName evidence="13">Hexosyltransferase</fullName>
        <ecNumber evidence="13">2.4.1.-</ecNumber>
    </recommendedName>
</protein>
<accession>A0A8T2IL52</accession>
<reference evidence="14" key="1">
    <citation type="thesis" date="2020" institute="ProQuest LLC" country="789 East Eisenhower Parkway, Ann Arbor, MI, USA">
        <title>Comparative Genomics and Chromosome Evolution.</title>
        <authorList>
            <person name="Mudd A.B."/>
        </authorList>
    </citation>
    <scope>NUCLEOTIDE SEQUENCE</scope>
    <source>
        <strain evidence="14">Female2</strain>
        <tissue evidence="14">Blood</tissue>
    </source>
</reference>
<dbReference type="InterPro" id="IPR002659">
    <property type="entry name" value="Glyco_trans_31"/>
</dbReference>
<dbReference type="GO" id="GO:0006493">
    <property type="term" value="P:protein O-linked glycosylation"/>
    <property type="evidence" value="ECO:0007669"/>
    <property type="project" value="TreeGrafter"/>
</dbReference>
<dbReference type="OrthoDB" id="5957813at2759"/>
<keyword evidence="9 13" id="KW-0333">Golgi apparatus</keyword>
<evidence type="ECO:0000256" key="10">
    <source>
        <dbReference type="ARBA" id="ARBA00023098"/>
    </source>
</evidence>
<keyword evidence="6 13" id="KW-0812">Transmembrane</keyword>
<evidence type="ECO:0000256" key="11">
    <source>
        <dbReference type="ARBA" id="ARBA00023136"/>
    </source>
</evidence>
<comment type="subcellular location">
    <subcellularLocation>
        <location evidence="1 13">Golgi apparatus membrane</location>
        <topology evidence="1 13">Single-pass type II membrane protein</topology>
    </subcellularLocation>
</comment>
<keyword evidence="4 13" id="KW-0328">Glycosyltransferase</keyword>
<evidence type="ECO:0000256" key="7">
    <source>
        <dbReference type="ARBA" id="ARBA00022968"/>
    </source>
</evidence>
<dbReference type="EMBL" id="JAACNH010000136">
    <property type="protein sequence ID" value="KAG8431558.1"/>
    <property type="molecule type" value="Genomic_DNA"/>
</dbReference>
<keyword evidence="12" id="KW-0325">Glycoprotein</keyword>
<evidence type="ECO:0000256" key="8">
    <source>
        <dbReference type="ARBA" id="ARBA00022989"/>
    </source>
</evidence>
<dbReference type="EC" id="2.4.1.-" evidence="13"/>
<evidence type="ECO:0000256" key="5">
    <source>
        <dbReference type="ARBA" id="ARBA00022679"/>
    </source>
</evidence>
<dbReference type="Proteomes" id="UP000812440">
    <property type="component" value="Unassembled WGS sequence"/>
</dbReference>
<proteinExistence type="inferred from homology"/>
<keyword evidence="11 13" id="KW-0472">Membrane</keyword>
<comment type="caution">
    <text evidence="14">The sequence shown here is derived from an EMBL/GenBank/DDBJ whole genome shotgun (WGS) entry which is preliminary data.</text>
</comment>
<evidence type="ECO:0000256" key="2">
    <source>
        <dbReference type="ARBA" id="ARBA00004922"/>
    </source>
</evidence>
<organism evidence="14 15">
    <name type="scientific">Hymenochirus boettgeri</name>
    <name type="common">Congo dwarf clawed frog</name>
    <dbReference type="NCBI Taxonomy" id="247094"/>
    <lineage>
        <taxon>Eukaryota</taxon>
        <taxon>Metazoa</taxon>
        <taxon>Chordata</taxon>
        <taxon>Craniata</taxon>
        <taxon>Vertebrata</taxon>
        <taxon>Euteleostomi</taxon>
        <taxon>Amphibia</taxon>
        <taxon>Batrachia</taxon>
        <taxon>Anura</taxon>
        <taxon>Pipoidea</taxon>
        <taxon>Pipidae</taxon>
        <taxon>Pipinae</taxon>
        <taxon>Hymenochirus</taxon>
    </lineage>
</organism>
<dbReference type="AlphaFoldDB" id="A0A8T2IL52"/>
<evidence type="ECO:0000256" key="3">
    <source>
        <dbReference type="ARBA" id="ARBA00008661"/>
    </source>
</evidence>
<name>A0A8T2IL52_9PIPI</name>